<dbReference type="SUPFAM" id="SSF52540">
    <property type="entry name" value="P-loop containing nucleoside triphosphate hydrolases"/>
    <property type="match status" value="1"/>
</dbReference>
<reference evidence="1 2" key="1">
    <citation type="submission" date="2020-07" db="EMBL/GenBank/DDBJ databases">
        <title>Complete Genome Sequence of an acetic acid bacterium, Acetobacter aceti JCM20276.</title>
        <authorList>
            <person name="Hirose Y."/>
            <person name="Mihara H."/>
        </authorList>
    </citation>
    <scope>NUCLEOTIDE SEQUENCE [LARGE SCALE GENOMIC DNA]</scope>
    <source>
        <strain evidence="1 2">JCM20276</strain>
    </source>
</reference>
<accession>A0A6S6PTR1</accession>
<proteinExistence type="predicted"/>
<dbReference type="Pfam" id="PF13479">
    <property type="entry name" value="AAA_24"/>
    <property type="match status" value="1"/>
</dbReference>
<dbReference type="EMBL" id="AP023326">
    <property type="protein sequence ID" value="BCI68112.1"/>
    <property type="molecule type" value="Genomic_DNA"/>
</dbReference>
<sequence length="254" mass="28410">MSMLAGIQKGVIHKPPRMVIYGPHGVGKTSLSAGAPAPIIVQAEDGADEIGVDRFPLSTTYEHMMDCLETLVNEEHSYQTCILDSADWAERLVTDYVCRREGWRTIAQPDFGKGFAALSEEWMQFMAMLKSVHERGMALIITAHAEVTHFDDPTTEGYDRYQIALNKRTAPELQEGVDAVLFMNWRIVTAEAKEGMGRKITKGKGNGARVLYTEERPAALAKNRYRMPYRIDLPNEPEGMFGAVSQHIPFFSAQ</sequence>
<dbReference type="RefSeq" id="WP_185229874.1">
    <property type="nucleotide sequence ID" value="NZ_AP023326.1"/>
</dbReference>
<organism evidence="1 2">
    <name type="scientific">Acetobacter aceti</name>
    <dbReference type="NCBI Taxonomy" id="435"/>
    <lineage>
        <taxon>Bacteria</taxon>
        <taxon>Pseudomonadati</taxon>
        <taxon>Pseudomonadota</taxon>
        <taxon>Alphaproteobacteria</taxon>
        <taxon>Acetobacterales</taxon>
        <taxon>Acetobacteraceae</taxon>
        <taxon>Acetobacter</taxon>
        <taxon>Acetobacter subgen. Acetobacter</taxon>
    </lineage>
</organism>
<dbReference type="InterPro" id="IPR027417">
    <property type="entry name" value="P-loop_NTPase"/>
</dbReference>
<gene>
    <name evidence="1" type="ORF">AAJCM20276_27360</name>
</gene>
<name>A0A6S6PTR1_ACEAC</name>
<evidence type="ECO:0000313" key="1">
    <source>
        <dbReference type="EMBL" id="BCI68112.1"/>
    </source>
</evidence>
<protein>
    <submittedName>
        <fullName evidence="1">Uncharacterized protein</fullName>
    </submittedName>
</protein>
<evidence type="ECO:0000313" key="2">
    <source>
        <dbReference type="Proteomes" id="UP000515220"/>
    </source>
</evidence>
<dbReference type="AlphaFoldDB" id="A0A6S6PTR1"/>
<dbReference type="Proteomes" id="UP000515220">
    <property type="component" value="Chromosome"/>
</dbReference>